<dbReference type="EMBL" id="MGAU01000007">
    <property type="protein sequence ID" value="OGK55605.1"/>
    <property type="molecule type" value="Genomic_DNA"/>
</dbReference>
<accession>A0A1F7JJ25</accession>
<organism evidence="1 2">
    <name type="scientific">Candidatus Roizmanbacteria bacterium RIFCSPLOWO2_01_FULL_45_11</name>
    <dbReference type="NCBI Taxonomy" id="1802070"/>
    <lineage>
        <taxon>Bacteria</taxon>
        <taxon>Candidatus Roizmaniibacteriota</taxon>
    </lineage>
</organism>
<dbReference type="Proteomes" id="UP000178486">
    <property type="component" value="Unassembled WGS sequence"/>
</dbReference>
<evidence type="ECO:0000313" key="1">
    <source>
        <dbReference type="EMBL" id="OGK55605.1"/>
    </source>
</evidence>
<dbReference type="AlphaFoldDB" id="A0A1F7JJ25"/>
<proteinExistence type="predicted"/>
<protein>
    <submittedName>
        <fullName evidence="1">Uncharacterized protein</fullName>
    </submittedName>
</protein>
<sequence>MFLRLFTQSPKVYFKISGTTKEWSKIIRVDPKLEERLEHDSGRPIGKLIKEQKTHLYVAIIITHKDVFSFSPRCSRTAGSPALKLFNFILSLVCQFIVK</sequence>
<name>A0A1F7JJ25_9BACT</name>
<evidence type="ECO:0000313" key="2">
    <source>
        <dbReference type="Proteomes" id="UP000178486"/>
    </source>
</evidence>
<gene>
    <name evidence="1" type="ORF">A3B56_00360</name>
</gene>
<comment type="caution">
    <text evidence="1">The sequence shown here is derived from an EMBL/GenBank/DDBJ whole genome shotgun (WGS) entry which is preliminary data.</text>
</comment>
<reference evidence="1 2" key="1">
    <citation type="journal article" date="2016" name="Nat. Commun.">
        <title>Thousands of microbial genomes shed light on interconnected biogeochemical processes in an aquifer system.</title>
        <authorList>
            <person name="Anantharaman K."/>
            <person name="Brown C.T."/>
            <person name="Hug L.A."/>
            <person name="Sharon I."/>
            <person name="Castelle C.J."/>
            <person name="Probst A.J."/>
            <person name="Thomas B.C."/>
            <person name="Singh A."/>
            <person name="Wilkins M.J."/>
            <person name="Karaoz U."/>
            <person name="Brodie E.L."/>
            <person name="Williams K.H."/>
            <person name="Hubbard S.S."/>
            <person name="Banfield J.F."/>
        </authorList>
    </citation>
    <scope>NUCLEOTIDE SEQUENCE [LARGE SCALE GENOMIC DNA]</scope>
</reference>